<dbReference type="RefSeq" id="WP_131935567.1">
    <property type="nucleotide sequence ID" value="NZ_QUWE01000041.1"/>
</dbReference>
<organism evidence="1">
    <name type="scientific">Klebsiella pneumoniae</name>
    <dbReference type="NCBI Taxonomy" id="573"/>
    <lineage>
        <taxon>Bacteria</taxon>
        <taxon>Pseudomonadati</taxon>
        <taxon>Pseudomonadota</taxon>
        <taxon>Gammaproteobacteria</taxon>
        <taxon>Enterobacterales</taxon>
        <taxon>Enterobacteriaceae</taxon>
        <taxon>Klebsiella/Raoultella group</taxon>
        <taxon>Klebsiella</taxon>
        <taxon>Klebsiella pneumoniae complex</taxon>
    </lineage>
</organism>
<name>A0A483MW10_KLEPN</name>
<proteinExistence type="predicted"/>
<evidence type="ECO:0000313" key="2">
    <source>
        <dbReference type="EMBL" id="TCX97830.1"/>
    </source>
</evidence>
<protein>
    <submittedName>
        <fullName evidence="1">Uncharacterized protein</fullName>
    </submittedName>
</protein>
<evidence type="ECO:0000313" key="1">
    <source>
        <dbReference type="EMBL" id="TCX91705.1"/>
    </source>
</evidence>
<dbReference type="EMBL" id="SDCV01000071">
    <property type="protein sequence ID" value="TCX97830.1"/>
    <property type="molecule type" value="Genomic_DNA"/>
</dbReference>
<sequence>MLDNFRVDINIIHADDEGCGKLTFEVYQDIKFQLTIKNRIKFIAVDLQLFETDNYSREYLSDEHRYSFSIGLGDKFSDVDTPLESHNYKQHFRHILITLMKNIARIED</sequence>
<accession>A0A483MW10</accession>
<comment type="caution">
    <text evidence="1">The sequence shown here is derived from an EMBL/GenBank/DDBJ whole genome shotgun (WGS) entry which is preliminary data.</text>
</comment>
<reference evidence="1" key="1">
    <citation type="submission" date="2019-01" db="EMBL/GenBank/DDBJ databases">
        <authorList>
            <person name="Lista F."/>
            <person name="Anselmo A."/>
        </authorList>
    </citation>
    <scope>NUCLEOTIDE SEQUENCE</scope>
    <source>
        <strain evidence="2">1S</strain>
        <strain evidence="1">4S</strain>
    </source>
</reference>
<dbReference type="AlphaFoldDB" id="A0A483MW10"/>
<dbReference type="EMBL" id="SDCS01000051">
    <property type="protein sequence ID" value="TCX91705.1"/>
    <property type="molecule type" value="Genomic_DNA"/>
</dbReference>
<gene>
    <name evidence="2" type="ORF">ETE68_28030</name>
    <name evidence="1" type="ORF">ETE73_26420</name>
</gene>